<dbReference type="EMBL" id="DQ650653">
    <property type="protein sequence ID" value="ABG48507.1"/>
    <property type="molecule type" value="Genomic_DNA"/>
</dbReference>
<sequence length="88" mass="10208">MNKVIGKILLINCIISVFLTVVLPTSEPIGYYLYKSYDIIFSIVNFTLSIFLYFFIVRDKTEDVNSNRLKFLLSITFILSLLTNVVFK</sequence>
<proteinExistence type="predicted"/>
<gene>
    <name evidence="1" type="primary">ublE</name>
</gene>
<organism evidence="1">
    <name type="scientific">Streptococcus uberis</name>
    <dbReference type="NCBI Taxonomy" id="1349"/>
    <lineage>
        <taxon>Bacteria</taxon>
        <taxon>Bacillati</taxon>
        <taxon>Bacillota</taxon>
        <taxon>Bacilli</taxon>
        <taxon>Lactobacillales</taxon>
        <taxon>Streptococcaceae</taxon>
        <taxon>Streptococcus</taxon>
    </lineage>
</organism>
<name>A5H1H3_STRUB</name>
<accession>A5H1H3</accession>
<evidence type="ECO:0000313" key="1">
    <source>
        <dbReference type="EMBL" id="ABG48507.1"/>
    </source>
</evidence>
<dbReference type="AlphaFoldDB" id="A5H1H3"/>
<reference evidence="1" key="1">
    <citation type="journal article" date="2007" name="Microbiology">
        <title>Uberolysin: a novel cyclic bacteriocin produced by Streptococcus uberis.</title>
        <authorList>
            <person name="Wirawan R.E."/>
            <person name="Swanson K.M."/>
            <person name="Kleffmann T."/>
            <person name="Jack R.W."/>
            <person name="Tagg J.R."/>
        </authorList>
    </citation>
    <scope>NUCLEOTIDE SEQUENCE</scope>
</reference>
<protein>
    <submittedName>
        <fullName evidence="1">UblE</fullName>
    </submittedName>
</protein>